<reference evidence="1" key="1">
    <citation type="submission" date="2021-01" db="EMBL/GenBank/DDBJ databases">
        <title>Complete genome sequence of Clostridiales bacterium R-7.</title>
        <authorList>
            <person name="Mahoney-Kurpe S.C."/>
            <person name="Palevich N."/>
            <person name="Koike S."/>
            <person name="Moon C.D."/>
            <person name="Attwood G.T."/>
        </authorList>
    </citation>
    <scope>NUCLEOTIDE SEQUENCE</scope>
    <source>
        <strain evidence="1">R-7</strain>
    </source>
</reference>
<proteinExistence type="predicted"/>
<protein>
    <submittedName>
        <fullName evidence="1">Uncharacterized protein</fullName>
    </submittedName>
</protein>
<gene>
    <name evidence="1" type="ORF">JYE49_10600</name>
</gene>
<keyword evidence="2" id="KW-1185">Reference proteome</keyword>
<dbReference type="EMBL" id="CP068393">
    <property type="protein sequence ID" value="QUC66309.1"/>
    <property type="molecule type" value="Genomic_DNA"/>
</dbReference>
<name>A0AC61MV28_9FIRM</name>
<evidence type="ECO:0000313" key="2">
    <source>
        <dbReference type="Proteomes" id="UP000682782"/>
    </source>
</evidence>
<sequence>MKKTIALLITIVLLTACVSALAEEARFVTINEWLDAKGECGDCYMLVQVMQVLNPVLAVVGDETGSVNLFTGGETDLLFDFSDHEDAEYYRNWIFVISNPQYNVFEGTMELKNWKLERFMPCVGE</sequence>
<evidence type="ECO:0000313" key="1">
    <source>
        <dbReference type="EMBL" id="QUC66309.1"/>
    </source>
</evidence>
<organism evidence="1 2">
    <name type="scientific">Aristaeella hokkaidonensis</name>
    <dbReference type="NCBI Taxonomy" id="3046382"/>
    <lineage>
        <taxon>Bacteria</taxon>
        <taxon>Bacillati</taxon>
        <taxon>Bacillota</taxon>
        <taxon>Clostridia</taxon>
        <taxon>Eubacteriales</taxon>
        <taxon>Aristaeellaceae</taxon>
        <taxon>Aristaeella</taxon>
    </lineage>
</organism>
<dbReference type="Proteomes" id="UP000682782">
    <property type="component" value="Chromosome"/>
</dbReference>
<accession>A0AC61MV28</accession>